<comment type="caution">
    <text evidence="2">The sequence shown here is derived from an EMBL/GenBank/DDBJ whole genome shotgun (WGS) entry which is preliminary data.</text>
</comment>
<reference evidence="2 3" key="1">
    <citation type="submission" date="2022-03" db="EMBL/GenBank/DDBJ databases">
        <title>Novel taxa within the pig intestine.</title>
        <authorList>
            <person name="Wylensek D."/>
            <person name="Bishof K."/>
            <person name="Afrizal A."/>
            <person name="Clavel T."/>
        </authorList>
    </citation>
    <scope>NUCLEOTIDE SEQUENCE [LARGE SCALE GENOMIC DNA]</scope>
    <source>
        <strain evidence="2 3">CLA-KB-P66</strain>
    </source>
</reference>
<evidence type="ECO:0000256" key="1">
    <source>
        <dbReference type="SAM" id="SignalP"/>
    </source>
</evidence>
<dbReference type="RefSeq" id="WP_370396846.1">
    <property type="nucleotide sequence ID" value="NZ_JALBUT010000004.1"/>
</dbReference>
<feature type="signal peptide" evidence="1">
    <location>
        <begin position="1"/>
        <end position="18"/>
    </location>
</feature>
<sequence length="227" mass="25578">MKKYISVLAMVFASLAFVGCATTSQETCPAQSKKCFSKLDKKMFYKDGKFNQEAAKQAYFDMMEKMGYTISENMRKNMWATDFGLGDFPAVGMGGIFWVQENKKNGLFGHEILLLPNQMLVEHYHVPADGLPAKWECWQARAGTSYCFGEVGEEMSKYDVKVPESQKKYFTQNKVIKISAEKGNIAQLNRQEARHSQIAGPEGAIVTEYGVFHGDNAQRFTNPGVKF</sequence>
<dbReference type="Gene3D" id="2.60.120.10">
    <property type="entry name" value="Jelly Rolls"/>
    <property type="match status" value="1"/>
</dbReference>
<organism evidence="2 3">
    <name type="scientific">Intestinicryptomonas porci</name>
    <dbReference type="NCBI Taxonomy" id="2926320"/>
    <lineage>
        <taxon>Bacteria</taxon>
        <taxon>Pseudomonadati</taxon>
        <taxon>Verrucomicrobiota</taxon>
        <taxon>Opitutia</taxon>
        <taxon>Opitutales</taxon>
        <taxon>Intestinicryptomonaceae</taxon>
        <taxon>Intestinicryptomonas</taxon>
    </lineage>
</organism>
<keyword evidence="3" id="KW-1185">Reference proteome</keyword>
<gene>
    <name evidence="2" type="ORF">MOX91_04290</name>
</gene>
<proteinExistence type="predicted"/>
<name>A0ABU4WFR1_9BACT</name>
<evidence type="ECO:0000313" key="2">
    <source>
        <dbReference type="EMBL" id="MDX8415398.1"/>
    </source>
</evidence>
<dbReference type="EMBL" id="JALBUT010000004">
    <property type="protein sequence ID" value="MDX8415398.1"/>
    <property type="molecule type" value="Genomic_DNA"/>
</dbReference>
<protein>
    <submittedName>
        <fullName evidence="2">Uncharacterized protein</fullName>
    </submittedName>
</protein>
<dbReference type="InterPro" id="IPR014710">
    <property type="entry name" value="RmlC-like_jellyroll"/>
</dbReference>
<accession>A0ABU4WFR1</accession>
<dbReference type="PROSITE" id="PS51257">
    <property type="entry name" value="PROKAR_LIPOPROTEIN"/>
    <property type="match status" value="1"/>
</dbReference>
<dbReference type="Proteomes" id="UP001275932">
    <property type="component" value="Unassembled WGS sequence"/>
</dbReference>
<evidence type="ECO:0000313" key="3">
    <source>
        <dbReference type="Proteomes" id="UP001275932"/>
    </source>
</evidence>
<keyword evidence="1" id="KW-0732">Signal</keyword>
<feature type="chain" id="PRO_5045253948" evidence="1">
    <location>
        <begin position="19"/>
        <end position="227"/>
    </location>
</feature>